<comment type="caution">
    <text evidence="7">The sequence shown here is derived from an EMBL/GenBank/DDBJ whole genome shotgun (WGS) entry which is preliminary data.</text>
</comment>
<dbReference type="InterPro" id="IPR009056">
    <property type="entry name" value="Cyt_c-like_dom"/>
</dbReference>
<dbReference type="SUPFAM" id="SSF46626">
    <property type="entry name" value="Cytochrome c"/>
    <property type="match status" value="1"/>
</dbReference>
<keyword evidence="3 4" id="KW-0408">Iron</keyword>
<keyword evidence="2 4" id="KW-0479">Metal-binding</keyword>
<evidence type="ECO:0000259" key="6">
    <source>
        <dbReference type="PROSITE" id="PS51007"/>
    </source>
</evidence>
<dbReference type="STRING" id="497964.CfE428DRAFT_1398"/>
<dbReference type="PANTHER" id="PTHR33546:SF1">
    <property type="entry name" value="LARGE, MULTIFUNCTIONAL SECRETED PROTEIN"/>
    <property type="match status" value="1"/>
</dbReference>
<dbReference type="Gene3D" id="2.120.10.30">
    <property type="entry name" value="TolB, C-terminal domain"/>
    <property type="match status" value="1"/>
</dbReference>
<dbReference type="NCBIfam" id="TIGR02604">
    <property type="entry name" value="Piru_Ver_Nterm"/>
    <property type="match status" value="1"/>
</dbReference>
<keyword evidence="8" id="KW-1185">Reference proteome</keyword>
<dbReference type="GO" id="GO:0046872">
    <property type="term" value="F:metal ion binding"/>
    <property type="evidence" value="ECO:0007669"/>
    <property type="project" value="UniProtKB-KW"/>
</dbReference>
<dbReference type="EMBL" id="ABVL01000003">
    <property type="protein sequence ID" value="EDY21105.1"/>
    <property type="molecule type" value="Genomic_DNA"/>
</dbReference>
<dbReference type="InterPro" id="IPR036909">
    <property type="entry name" value="Cyt_c-like_dom_sf"/>
</dbReference>
<feature type="domain" description="Cytochrome c" evidence="6">
    <location>
        <begin position="758"/>
        <end position="893"/>
    </location>
</feature>
<dbReference type="Pfam" id="PF23500">
    <property type="entry name" value="DUF7133"/>
    <property type="match status" value="1"/>
</dbReference>
<dbReference type="NCBIfam" id="TIGR02603">
    <property type="entry name" value="CxxCH_TIGR02603"/>
    <property type="match status" value="1"/>
</dbReference>
<accession>B4CXV7</accession>
<evidence type="ECO:0000313" key="7">
    <source>
        <dbReference type="EMBL" id="EDY21105.1"/>
    </source>
</evidence>
<evidence type="ECO:0000256" key="2">
    <source>
        <dbReference type="ARBA" id="ARBA00022723"/>
    </source>
</evidence>
<evidence type="ECO:0000256" key="1">
    <source>
        <dbReference type="ARBA" id="ARBA00022617"/>
    </source>
</evidence>
<dbReference type="SUPFAM" id="SSF63829">
    <property type="entry name" value="Calcium-dependent phosphotriesterase"/>
    <property type="match status" value="1"/>
</dbReference>
<dbReference type="GO" id="GO:0009055">
    <property type="term" value="F:electron transfer activity"/>
    <property type="evidence" value="ECO:0007669"/>
    <property type="project" value="InterPro"/>
</dbReference>
<dbReference type="InParanoid" id="B4CXV7"/>
<dbReference type="Gene3D" id="1.10.760.10">
    <property type="entry name" value="Cytochrome c-like domain"/>
    <property type="match status" value="1"/>
</dbReference>
<dbReference type="GO" id="GO:0020037">
    <property type="term" value="F:heme binding"/>
    <property type="evidence" value="ECO:0007669"/>
    <property type="project" value="InterPro"/>
</dbReference>
<name>B4CXV7_9BACT</name>
<dbReference type="SUPFAM" id="SSF48371">
    <property type="entry name" value="ARM repeat"/>
    <property type="match status" value="1"/>
</dbReference>
<evidence type="ECO:0000313" key="8">
    <source>
        <dbReference type="Proteomes" id="UP000005824"/>
    </source>
</evidence>
<evidence type="ECO:0000256" key="4">
    <source>
        <dbReference type="PROSITE-ProRule" id="PRU00433"/>
    </source>
</evidence>
<dbReference type="Proteomes" id="UP000005824">
    <property type="component" value="Unassembled WGS sequence"/>
</dbReference>
<evidence type="ECO:0000256" key="3">
    <source>
        <dbReference type="ARBA" id="ARBA00023004"/>
    </source>
</evidence>
<keyword evidence="1 4" id="KW-0349">Heme</keyword>
<dbReference type="InterPro" id="IPR011042">
    <property type="entry name" value="6-blade_b-propeller_TolB-like"/>
</dbReference>
<dbReference type="InterPro" id="IPR013428">
    <property type="entry name" value="Membrane-bound_put_N"/>
</dbReference>
<evidence type="ECO:0000256" key="5">
    <source>
        <dbReference type="SAM" id="MobiDB-lite"/>
    </source>
</evidence>
<dbReference type="InterPro" id="IPR016024">
    <property type="entry name" value="ARM-type_fold"/>
</dbReference>
<dbReference type="eggNOG" id="COG2010">
    <property type="taxonomic scope" value="Bacteria"/>
</dbReference>
<feature type="region of interest" description="Disordered" evidence="5">
    <location>
        <begin position="918"/>
        <end position="942"/>
    </location>
</feature>
<gene>
    <name evidence="7" type="ORF">CfE428DRAFT_1398</name>
</gene>
<proteinExistence type="predicted"/>
<organism evidence="7 8">
    <name type="scientific">Chthoniobacter flavus Ellin428</name>
    <dbReference type="NCBI Taxonomy" id="497964"/>
    <lineage>
        <taxon>Bacteria</taxon>
        <taxon>Pseudomonadati</taxon>
        <taxon>Verrucomicrobiota</taxon>
        <taxon>Spartobacteria</taxon>
        <taxon>Chthoniobacterales</taxon>
        <taxon>Chthoniobacteraceae</taxon>
        <taxon>Chthoniobacter</taxon>
    </lineage>
</organism>
<dbReference type="PANTHER" id="PTHR33546">
    <property type="entry name" value="LARGE, MULTIFUNCTIONAL SECRETED PROTEIN-RELATED"/>
    <property type="match status" value="1"/>
</dbReference>
<dbReference type="eggNOG" id="COG2133">
    <property type="taxonomic scope" value="Bacteria"/>
</dbReference>
<sequence>MLTSIARDDKGVWAMCPPRLLYIPDKDASGLSGGESQVVLDGFAVPYEGSYHNFANGLRWGPDGWLYGRCGGSAPGEIGVPGAAPDQRVPLRGGIWRYHPQRKVFESLCAGTTNPWGHDWDKFGELFFINTVNGHLWHSITGAHFTRSSTLDQNPHAYGLIDQHADHYHFDTGKGWQASRDGAANDLGGGHAHCGAIIYQADNWPEEYRDKLFTINFHGRRFNEEILERTGTGYVGKRGPDAFFFGDSWFRGIDLATGPDGGVFVLDWSDTGECHDRSGINRTSGRIYKITYEGGTQTPPSSWDISGLGLQELFKLESAPNVWYAREASKRLQDRFAHLGGVALGEERLWAKEALSKLLAKDADPVLRVRALLTLWRLGALDEAALRGFLHDDNEHMRVWAIRLLTDEWPLDTTMSQRPARPEAQPPADLLAEFARMAREDQSGLVRLTLASLLQRLPTANRAALAAPLLAHAEDANDHNQPMLVWYGLIPLADQDLAALPALADGCALPLTRRYLARRIAEGVDKNPAPLADLLKITAAKPVAFQTDVLTGMSDAFTGWRKAPKPATWDALVAKLDPSLADKARDLGALFGDGRALDEVRRVALDKSADISLRKVALQTLIDSRTPDARKVCEQLLNERYINAVAIRGLAQESDSALGAKMVGAYKSFFLSDRPQAITVLVTRPAWAHALLDAIAAGKIPRTDITAFHARQIHNLGDPELTKRLTEVWGDLRESPEGIKQLIAKLRTFLTPEAIAKADPHAGRQVFAGICATSHTLYGEGGKIGPDLTGANRDNLDYLLENIADPSAVVAPDFRLSIITLKDGRVLSGMITTKNERTLTLRTMTDVQTVERAEVDKITESPLSMMPEGPPRRLYSTTRRSISSAISWVTSRYPCRRRNESDPLECCSVSALTPSIPPRKYRARPRHPWEGRLPSHPAPRSGAPIARALRAIGFFGRRLGSHRSQGLLLLRTETPQKDADSA</sequence>
<reference evidence="7 8" key="1">
    <citation type="journal article" date="2011" name="J. Bacteriol.">
        <title>Genome sequence of Chthoniobacter flavus Ellin428, an aerobic heterotrophic soil bacterium.</title>
        <authorList>
            <person name="Kant R."/>
            <person name="van Passel M.W."/>
            <person name="Palva A."/>
            <person name="Lucas S."/>
            <person name="Lapidus A."/>
            <person name="Glavina Del Rio T."/>
            <person name="Dalin E."/>
            <person name="Tice H."/>
            <person name="Bruce D."/>
            <person name="Goodwin L."/>
            <person name="Pitluck S."/>
            <person name="Larimer F.W."/>
            <person name="Land M.L."/>
            <person name="Hauser L."/>
            <person name="Sangwan P."/>
            <person name="de Vos W.M."/>
            <person name="Janssen P.H."/>
            <person name="Smidt H."/>
        </authorList>
    </citation>
    <scope>NUCLEOTIDE SEQUENCE [LARGE SCALE GENOMIC DNA]</scope>
    <source>
        <strain evidence="7 8">Ellin428</strain>
    </source>
</reference>
<dbReference type="InterPro" id="IPR055557">
    <property type="entry name" value="DUF7133"/>
</dbReference>
<protein>
    <submittedName>
        <fullName evidence="7">Membrane-bound dehydrogenase domain protein</fullName>
    </submittedName>
</protein>
<dbReference type="AlphaFoldDB" id="B4CXV7"/>
<dbReference type="InterPro" id="IPR013427">
    <property type="entry name" value="Haem-bd_dom_put"/>
</dbReference>
<dbReference type="PROSITE" id="PS51007">
    <property type="entry name" value="CYTC"/>
    <property type="match status" value="1"/>
</dbReference>